<dbReference type="RefSeq" id="WP_013167160.1">
    <property type="nucleotide sequence ID" value="NC_014217.1"/>
</dbReference>
<name>D7A397_ANCN5</name>
<dbReference type="GO" id="GO:0016757">
    <property type="term" value="F:glycosyltransferase activity"/>
    <property type="evidence" value="ECO:0007669"/>
    <property type="project" value="UniProtKB-KW"/>
</dbReference>
<dbReference type="Gene3D" id="3.90.550.10">
    <property type="entry name" value="Spore Coat Polysaccharide Biosynthesis Protein SpsA, Chain A"/>
    <property type="match status" value="1"/>
</dbReference>
<keyword evidence="2 4" id="KW-0808">Transferase</keyword>
<evidence type="ECO:0000313" key="5">
    <source>
        <dbReference type="Proteomes" id="UP000006633"/>
    </source>
</evidence>
<evidence type="ECO:0000256" key="2">
    <source>
        <dbReference type="ARBA" id="ARBA00022679"/>
    </source>
</evidence>
<dbReference type="HOGENOM" id="CLU_050833_0_2_5"/>
<dbReference type="PANTHER" id="PTHR13778">
    <property type="entry name" value="GLYCOSYLTRANSFERASE 8 DOMAIN-CONTAINING PROTEIN"/>
    <property type="match status" value="1"/>
</dbReference>
<dbReference type="PANTHER" id="PTHR13778:SF47">
    <property type="entry name" value="LIPOPOLYSACCHARIDE 1,3-GALACTOSYLTRANSFERASE"/>
    <property type="match status" value="1"/>
</dbReference>
<dbReference type="CDD" id="cd04194">
    <property type="entry name" value="GT8_A4GalT_like"/>
    <property type="match status" value="1"/>
</dbReference>
<dbReference type="InterPro" id="IPR050748">
    <property type="entry name" value="Glycosyltrans_8_dom-fam"/>
</dbReference>
<evidence type="ECO:0000256" key="3">
    <source>
        <dbReference type="ARBA" id="ARBA00022723"/>
    </source>
</evidence>
<organism evidence="4 5">
    <name type="scientific">Ancylobacter novellus (strain ATCC 8093 / DSM 506 / JCM 20403 / CCM 1077 / IAM 12100 / NBRC 12443 / NCIMB 10456)</name>
    <name type="common">Starkeya novella</name>
    <dbReference type="NCBI Taxonomy" id="639283"/>
    <lineage>
        <taxon>Bacteria</taxon>
        <taxon>Pseudomonadati</taxon>
        <taxon>Pseudomonadota</taxon>
        <taxon>Alphaproteobacteria</taxon>
        <taxon>Hyphomicrobiales</taxon>
        <taxon>Xanthobacteraceae</taxon>
        <taxon>Ancylobacter</taxon>
    </lineage>
</organism>
<evidence type="ECO:0000313" key="4">
    <source>
        <dbReference type="EMBL" id="ADH89656.1"/>
    </source>
</evidence>
<dbReference type="SUPFAM" id="SSF53448">
    <property type="entry name" value="Nucleotide-diphospho-sugar transferases"/>
    <property type="match status" value="1"/>
</dbReference>
<accession>D7A397</accession>
<evidence type="ECO:0000256" key="1">
    <source>
        <dbReference type="ARBA" id="ARBA00022676"/>
    </source>
</evidence>
<dbReference type="GO" id="GO:0046872">
    <property type="term" value="F:metal ion binding"/>
    <property type="evidence" value="ECO:0007669"/>
    <property type="project" value="UniProtKB-KW"/>
</dbReference>
<keyword evidence="1" id="KW-0328">Glycosyltransferase</keyword>
<keyword evidence="3" id="KW-0479">Metal-binding</keyword>
<dbReference type="EMBL" id="CP002026">
    <property type="protein sequence ID" value="ADH89656.1"/>
    <property type="molecule type" value="Genomic_DNA"/>
</dbReference>
<dbReference type="eggNOG" id="COG1442">
    <property type="taxonomic scope" value="Bacteria"/>
</dbReference>
<dbReference type="InterPro" id="IPR002495">
    <property type="entry name" value="Glyco_trans_8"/>
</dbReference>
<proteinExistence type="predicted"/>
<sequence>MIVATATDTAYVELTGVMLASLAAKAAGDFEAVYVFCDGVSDADKKRLAASYGLPNIIFVDLTDDMAQHFAARPVNHHLSRTAYARILMPLALPEATGRLFYIDCDTLVNAPLAPLANLSMNGFPLAAVDDIAHQVPERHAKRNRDIGLPDAMRYFNSGVLLIDLDTWRRERVSERTIDFIASRGATLPMMDQDALNGALQGHWLPLDESWNMHRRLEKGVYKGDPSVWKDARIVHFIGQVKPNYTDCNHPARELYFEHRARTPFANVPLKTKLGRKVEKRVRRLRRFAGKLKRRLFGG</sequence>
<reference evidence="4 5" key="1">
    <citation type="journal article" date="2012" name="Stand. Genomic Sci.">
        <title>Complete genome sequence of the facultatively chemolithoautotrophic and methylotrophic alpha Proteobacterium Starkeya novella type strain (ATCC 8093(T)).</title>
        <authorList>
            <person name="Kappler U."/>
            <person name="Davenport K."/>
            <person name="Beatson S."/>
            <person name="Lucas S."/>
            <person name="Lapidus A."/>
            <person name="Copeland A."/>
            <person name="Berry K.W."/>
            <person name="Glavina Del Rio T."/>
            <person name="Hammon N."/>
            <person name="Dalin E."/>
            <person name="Tice H."/>
            <person name="Pitluck S."/>
            <person name="Richardson P."/>
            <person name="Bruce D."/>
            <person name="Goodwin L.A."/>
            <person name="Han C."/>
            <person name="Tapia R."/>
            <person name="Detter J.C."/>
            <person name="Chang Y.J."/>
            <person name="Jeffries C.D."/>
            <person name="Land M."/>
            <person name="Hauser L."/>
            <person name="Kyrpides N.C."/>
            <person name="Goker M."/>
            <person name="Ivanova N."/>
            <person name="Klenk H.P."/>
            <person name="Woyke T."/>
        </authorList>
    </citation>
    <scope>NUCLEOTIDE SEQUENCE [LARGE SCALE GENOMIC DNA]</scope>
    <source>
        <strain evidence="5">ATCC 8093 / DSM 506 / JCM 20403 / CCM 1077 / IAM 12100 / NBRC 12443 / NCIMB 10456</strain>
    </source>
</reference>
<protein>
    <submittedName>
        <fullName evidence="4">Glycosyl transferase family 8</fullName>
    </submittedName>
</protein>
<dbReference type="InterPro" id="IPR029044">
    <property type="entry name" value="Nucleotide-diphossugar_trans"/>
</dbReference>
<dbReference type="Proteomes" id="UP000006633">
    <property type="component" value="Chromosome"/>
</dbReference>
<dbReference type="Pfam" id="PF01501">
    <property type="entry name" value="Glyco_transf_8"/>
    <property type="match status" value="1"/>
</dbReference>
<dbReference type="CAZy" id="GT8">
    <property type="family name" value="Glycosyltransferase Family 8"/>
</dbReference>
<dbReference type="OrthoDB" id="5672604at2"/>
<dbReference type="AlphaFoldDB" id="D7A397"/>
<keyword evidence="5" id="KW-1185">Reference proteome</keyword>
<gene>
    <name evidence="4" type="ordered locus">Snov_2361</name>
</gene>
<dbReference type="KEGG" id="sno:Snov_2361"/>
<dbReference type="STRING" id="639283.Snov_2361"/>